<accession>A0A0F8YAN2</accession>
<evidence type="ECO:0000313" key="1">
    <source>
        <dbReference type="EMBL" id="KKK70750.1"/>
    </source>
</evidence>
<comment type="caution">
    <text evidence="1">The sequence shown here is derived from an EMBL/GenBank/DDBJ whole genome shotgun (WGS) entry which is preliminary data.</text>
</comment>
<gene>
    <name evidence="1" type="ORF">LCGC14_2920870</name>
</gene>
<proteinExistence type="predicted"/>
<evidence type="ECO:0008006" key="2">
    <source>
        <dbReference type="Google" id="ProtNLM"/>
    </source>
</evidence>
<dbReference type="AlphaFoldDB" id="A0A0F8YAN2"/>
<protein>
    <recommendedName>
        <fullName evidence="2">Transposase IS701-like DDE domain-containing protein</fullName>
    </recommendedName>
</protein>
<dbReference type="EMBL" id="LAZR01058041">
    <property type="protein sequence ID" value="KKK70750.1"/>
    <property type="molecule type" value="Genomic_DNA"/>
</dbReference>
<name>A0A0F8YAN2_9ZZZZ</name>
<reference evidence="1" key="1">
    <citation type="journal article" date="2015" name="Nature">
        <title>Complex archaea that bridge the gap between prokaryotes and eukaryotes.</title>
        <authorList>
            <person name="Spang A."/>
            <person name="Saw J.H."/>
            <person name="Jorgensen S.L."/>
            <person name="Zaremba-Niedzwiedzka K."/>
            <person name="Martijn J."/>
            <person name="Lind A.E."/>
            <person name="van Eijk R."/>
            <person name="Schleper C."/>
            <person name="Guy L."/>
            <person name="Ettema T.J."/>
        </authorList>
    </citation>
    <scope>NUCLEOTIDE SEQUENCE</scope>
</reference>
<feature type="non-terminal residue" evidence="1">
    <location>
        <position position="116"/>
    </location>
</feature>
<organism evidence="1">
    <name type="scientific">marine sediment metagenome</name>
    <dbReference type="NCBI Taxonomy" id="412755"/>
    <lineage>
        <taxon>unclassified sequences</taxon>
        <taxon>metagenomes</taxon>
        <taxon>ecological metagenomes</taxon>
    </lineage>
</organism>
<sequence>MAVFSPILDGVLELIPKGSALIVGVDDSHLRKTGKKVAAAGWYRDPLGPQFHTNLMFAQRFIQLSAAVPDPANPKRSRMIPIAVELIPKLPKPAKDAPQQDWDQYEKIKALNSPGA</sequence>